<dbReference type="Proteomes" id="UP000307768">
    <property type="component" value="Unassembled WGS sequence"/>
</dbReference>
<sequence>MPGDERPRLPLVHVIAHDGSEAAHLAYERVRALTEETVVIFRASIPPPDEDVAEAVEEPVAALTVDRIFRTARDVGAPYVTIPSSLFSAERILLSSIDAVARLANDAWPAVAVQALRGTPRYSVGRVLVVATHGQSSGSLLLVATLAALLNGATLTKLVVGGRDDERVRPGVRGADAELAAAIRQEYQLPTDYVRLPERVSSLELERAVAAVRADLVVAGVGRLGPGLTHRDFTREGRRRLLAGPLRVEHSLLRSGDADAVLVLDVARFRRRQASQGAASEGLGEYFLGNRDRFDEVVRYERQARNHAAELGNS</sequence>
<evidence type="ECO:0000313" key="2">
    <source>
        <dbReference type="Proteomes" id="UP000307768"/>
    </source>
</evidence>
<evidence type="ECO:0008006" key="3">
    <source>
        <dbReference type="Google" id="ProtNLM"/>
    </source>
</evidence>
<accession>A0A5Q6RY19</accession>
<dbReference type="EMBL" id="VDFQ02000003">
    <property type="protein sequence ID" value="KAA1422856.1"/>
    <property type="molecule type" value="Genomic_DNA"/>
</dbReference>
<reference evidence="1 2" key="1">
    <citation type="submission" date="2019-09" db="EMBL/GenBank/DDBJ databases">
        <title>Mumia zhuanghuii sp. nov. isolated from the intestinal contents of plateau pika (Ochotona curzoniae) in the Qinghai-Tibet plateau of China.</title>
        <authorList>
            <person name="Tian Z."/>
        </authorList>
    </citation>
    <scope>NUCLEOTIDE SEQUENCE [LARGE SCALE GENOMIC DNA]</scope>
    <source>
        <strain evidence="2">350</strain>
    </source>
</reference>
<comment type="caution">
    <text evidence="1">The sequence shown here is derived from an EMBL/GenBank/DDBJ whole genome shotgun (WGS) entry which is preliminary data.</text>
</comment>
<protein>
    <recommendedName>
        <fullName evidence="3">UspA domain-containing protein</fullName>
    </recommendedName>
</protein>
<proteinExistence type="predicted"/>
<dbReference type="OrthoDB" id="9829681at2"/>
<name>A0A5Q6RY19_9ACTN</name>
<dbReference type="RefSeq" id="WP_149769806.1">
    <property type="nucleotide sequence ID" value="NZ_VDFQ02000003.1"/>
</dbReference>
<dbReference type="AlphaFoldDB" id="A0A5Q6RY19"/>
<organism evidence="1 2">
    <name type="scientific">Mumia zhuanghuii</name>
    <dbReference type="NCBI Taxonomy" id="2585211"/>
    <lineage>
        <taxon>Bacteria</taxon>
        <taxon>Bacillati</taxon>
        <taxon>Actinomycetota</taxon>
        <taxon>Actinomycetes</taxon>
        <taxon>Propionibacteriales</taxon>
        <taxon>Nocardioidaceae</taxon>
        <taxon>Mumia</taxon>
    </lineage>
</organism>
<gene>
    <name evidence="1" type="ORF">FE697_011940</name>
</gene>
<evidence type="ECO:0000313" key="1">
    <source>
        <dbReference type="EMBL" id="KAA1422856.1"/>
    </source>
</evidence>